<dbReference type="InterPro" id="IPR000792">
    <property type="entry name" value="Tscrpt_reg_LuxR_C"/>
</dbReference>
<evidence type="ECO:0000313" key="4">
    <source>
        <dbReference type="EMBL" id="RWA18253.1"/>
    </source>
</evidence>
<name>A0A439DR21_9MYCO</name>
<proteinExistence type="predicted"/>
<dbReference type="GO" id="GO:0006355">
    <property type="term" value="P:regulation of DNA-templated transcription"/>
    <property type="evidence" value="ECO:0007669"/>
    <property type="project" value="InterPro"/>
</dbReference>
<reference evidence="4 5" key="1">
    <citation type="submission" date="2013-06" db="EMBL/GenBank/DDBJ databases">
        <title>The draft sequence of the Mycobacterium elephantis genome.</title>
        <authorList>
            <person name="Pettersson F.B."/>
            <person name="Das S."/>
            <person name="Dasgupta S."/>
            <person name="Bhattacharya A."/>
            <person name="Kirsebom L.A."/>
        </authorList>
    </citation>
    <scope>NUCLEOTIDE SEQUENCE [LARGE SCALE GENOMIC DNA]</scope>
    <source>
        <strain evidence="4 5">DSM 44368</strain>
    </source>
</reference>
<feature type="domain" description="Response regulatory" evidence="3">
    <location>
        <begin position="11"/>
        <end position="130"/>
    </location>
</feature>
<evidence type="ECO:0000259" key="3">
    <source>
        <dbReference type="PROSITE" id="PS50110"/>
    </source>
</evidence>
<dbReference type="GO" id="GO:0000160">
    <property type="term" value="P:phosphorelay signal transduction system"/>
    <property type="evidence" value="ECO:0007669"/>
    <property type="project" value="InterPro"/>
</dbReference>
<dbReference type="PROSITE" id="PS50110">
    <property type="entry name" value="RESPONSE_REGULATORY"/>
    <property type="match status" value="1"/>
</dbReference>
<comment type="caution">
    <text evidence="4">The sequence shown here is derived from an EMBL/GenBank/DDBJ whole genome shotgun (WGS) entry which is preliminary data.</text>
</comment>
<dbReference type="PANTHER" id="PTHR43214">
    <property type="entry name" value="TWO-COMPONENT RESPONSE REGULATOR"/>
    <property type="match status" value="1"/>
</dbReference>
<dbReference type="AlphaFoldDB" id="A0A439DR21"/>
<dbReference type="Pfam" id="PF00196">
    <property type="entry name" value="GerE"/>
    <property type="match status" value="1"/>
</dbReference>
<evidence type="ECO:0000313" key="5">
    <source>
        <dbReference type="Proteomes" id="UP000287177"/>
    </source>
</evidence>
<dbReference type="Gene3D" id="1.10.10.10">
    <property type="entry name" value="Winged helix-like DNA-binding domain superfamily/Winged helix DNA-binding domain"/>
    <property type="match status" value="1"/>
</dbReference>
<dbReference type="SUPFAM" id="SSF46894">
    <property type="entry name" value="C-terminal effector domain of the bipartite response regulators"/>
    <property type="match status" value="1"/>
</dbReference>
<dbReference type="InterPro" id="IPR036388">
    <property type="entry name" value="WH-like_DNA-bd_sf"/>
</dbReference>
<dbReference type="InterPro" id="IPR001789">
    <property type="entry name" value="Sig_transdc_resp-reg_receiver"/>
</dbReference>
<gene>
    <name evidence="4" type="ORF">MELE44368_23555</name>
</gene>
<sequence length="225" mass="24707">MHTPPRQASISVVVIDGQDVVHAALEAWLTSGGTPLIKIVGNYSHPTDFIAEHPLAEEGVDVVLMALQYEGHGPNFGAVRHLTEVGYRVIVYSYLTSNEIILTSLDAGALTYVAKFESGKHLREAIYAAHAGVPYIPPRTARALQNDRTVGRPRLTERERQVLVAWFRTENKDVVARKLNIEATTVRTHLQRVRAKYAAIGRPASTKAALIARAIQDGILSVDDL</sequence>
<protein>
    <recommendedName>
        <fullName evidence="3">Response regulatory domain-containing protein</fullName>
    </recommendedName>
</protein>
<keyword evidence="1" id="KW-0238">DNA-binding</keyword>
<organism evidence="4 5">
    <name type="scientific">Mycolicibacterium elephantis DSM 44368</name>
    <dbReference type="NCBI Taxonomy" id="1335622"/>
    <lineage>
        <taxon>Bacteria</taxon>
        <taxon>Bacillati</taxon>
        <taxon>Actinomycetota</taxon>
        <taxon>Actinomycetes</taxon>
        <taxon>Mycobacteriales</taxon>
        <taxon>Mycobacteriaceae</taxon>
        <taxon>Mycolicibacterium</taxon>
    </lineage>
</organism>
<evidence type="ECO:0000256" key="2">
    <source>
        <dbReference type="PROSITE-ProRule" id="PRU00169"/>
    </source>
</evidence>
<comment type="caution">
    <text evidence="2">Lacks conserved residue(s) required for the propagation of feature annotation.</text>
</comment>
<keyword evidence="5" id="KW-1185">Reference proteome</keyword>
<dbReference type="GO" id="GO:0003677">
    <property type="term" value="F:DNA binding"/>
    <property type="evidence" value="ECO:0007669"/>
    <property type="project" value="UniProtKB-KW"/>
</dbReference>
<evidence type="ECO:0000256" key="1">
    <source>
        <dbReference type="ARBA" id="ARBA00023125"/>
    </source>
</evidence>
<dbReference type="SUPFAM" id="SSF52172">
    <property type="entry name" value="CheY-like"/>
    <property type="match status" value="1"/>
</dbReference>
<dbReference type="InterPro" id="IPR016032">
    <property type="entry name" value="Sig_transdc_resp-reg_C-effctor"/>
</dbReference>
<accession>A0A439DR21</accession>
<dbReference type="SMART" id="SM00421">
    <property type="entry name" value="HTH_LUXR"/>
    <property type="match status" value="1"/>
</dbReference>
<dbReference type="Proteomes" id="UP000287177">
    <property type="component" value="Unassembled WGS sequence"/>
</dbReference>
<dbReference type="InterPro" id="IPR039420">
    <property type="entry name" value="WalR-like"/>
</dbReference>
<dbReference type="Gene3D" id="3.40.50.2300">
    <property type="match status" value="1"/>
</dbReference>
<dbReference type="PANTHER" id="PTHR43214:SF43">
    <property type="entry name" value="TWO-COMPONENT RESPONSE REGULATOR"/>
    <property type="match status" value="1"/>
</dbReference>
<dbReference type="EMBL" id="ATDN01000025">
    <property type="protein sequence ID" value="RWA18253.1"/>
    <property type="molecule type" value="Genomic_DNA"/>
</dbReference>
<dbReference type="InterPro" id="IPR011006">
    <property type="entry name" value="CheY-like_superfamily"/>
</dbReference>